<dbReference type="PRINTS" id="PR00263">
    <property type="entry name" value="HBGFFGF"/>
</dbReference>
<dbReference type="PANTHER" id="PTHR11486">
    <property type="entry name" value="FIBROBLAST GROWTH FACTOR"/>
    <property type="match status" value="1"/>
</dbReference>
<comment type="similarity">
    <text evidence="1 2">Belongs to the heparin-binding growth factors family.</text>
</comment>
<dbReference type="CTD" id="108711836"/>
<evidence type="ECO:0000256" key="2">
    <source>
        <dbReference type="RuleBase" id="RU049442"/>
    </source>
</evidence>
<dbReference type="PaxDb" id="8355-A0A1L8H4D5"/>
<dbReference type="OrthoDB" id="6158176at2759"/>
<dbReference type="KEGG" id="xla:108711836"/>
<reference evidence="4" key="1">
    <citation type="submission" date="2025-08" db="UniProtKB">
        <authorList>
            <consortium name="RefSeq"/>
        </authorList>
    </citation>
    <scope>IDENTIFICATION</scope>
    <source>
        <strain evidence="4">J_2021</strain>
        <tissue evidence="4">Erythrocytes</tissue>
    </source>
</reference>
<dbReference type="InterPro" id="IPR008996">
    <property type="entry name" value="IL1/FGF"/>
</dbReference>
<evidence type="ECO:0000313" key="4">
    <source>
        <dbReference type="RefSeq" id="XP_018109405.2"/>
    </source>
</evidence>
<proteinExistence type="inferred from homology"/>
<dbReference type="PRINTS" id="PR00262">
    <property type="entry name" value="IL1HBGF"/>
</dbReference>
<organism evidence="3 4">
    <name type="scientific">Xenopus laevis</name>
    <name type="common">African clawed frog</name>
    <dbReference type="NCBI Taxonomy" id="8355"/>
    <lineage>
        <taxon>Eukaryota</taxon>
        <taxon>Metazoa</taxon>
        <taxon>Chordata</taxon>
        <taxon>Craniata</taxon>
        <taxon>Vertebrata</taxon>
        <taxon>Euteleostomi</taxon>
        <taxon>Amphibia</taxon>
        <taxon>Batrachia</taxon>
        <taxon>Anura</taxon>
        <taxon>Pipoidea</taxon>
        <taxon>Pipidae</taxon>
        <taxon>Xenopodinae</taxon>
        <taxon>Xenopus</taxon>
        <taxon>Xenopus</taxon>
    </lineage>
</organism>
<dbReference type="Proteomes" id="UP000186698">
    <property type="component" value="Chromosome 3L"/>
</dbReference>
<dbReference type="Pfam" id="PF00167">
    <property type="entry name" value="FGF"/>
    <property type="match status" value="1"/>
</dbReference>
<name>A0A1L8H4D5_XENLA</name>
<sequence length="235" mass="26292">MAALASSLIRQKREVRESVGPRPVPPQRKVCPRGTKSLCQKQLLILVSKVRLCGAQLGTQEKDSEPQLKGIITRLVSRVGFYLQLLPDGTIQGSKEEGNPYTLFNVIPVGLRVVAIQSSACGQYVAMNCEGHLYSSLHFTAECQFKESVFESYFVTYSSTLYRQRSSGRCWYLGICKDGRAMEGNRVKRHRPAAHFLPKLSEVALYKEPSLHDVVKASPKRRLTPKPSARLRGAR</sequence>
<dbReference type="SMART" id="SM00442">
    <property type="entry name" value="FGF"/>
    <property type="match status" value="1"/>
</dbReference>
<dbReference type="STRING" id="8355.A0A1L8H4D5"/>
<keyword evidence="3" id="KW-1185">Reference proteome</keyword>
<gene>
    <name evidence="4" type="primary">fgf11.L</name>
</gene>
<dbReference type="GO" id="GO:0022008">
    <property type="term" value="P:neurogenesis"/>
    <property type="evidence" value="ECO:0000318"/>
    <property type="project" value="GO_Central"/>
</dbReference>
<dbReference type="GO" id="GO:0017080">
    <property type="term" value="F:sodium channel regulator activity"/>
    <property type="evidence" value="ECO:0000318"/>
    <property type="project" value="GO_Central"/>
</dbReference>
<dbReference type="OMA" id="HRPAAHF"/>
<dbReference type="SUPFAM" id="SSF50353">
    <property type="entry name" value="Cytokine"/>
    <property type="match status" value="1"/>
</dbReference>
<evidence type="ECO:0000256" key="1">
    <source>
        <dbReference type="ARBA" id="ARBA00007936"/>
    </source>
</evidence>
<dbReference type="RefSeq" id="XP_018109405.2">
    <property type="nucleotide sequence ID" value="XM_018253916.2"/>
</dbReference>
<dbReference type="AlphaFoldDB" id="A0A1L8H4D5"/>
<dbReference type="GO" id="GO:0008083">
    <property type="term" value="F:growth factor activity"/>
    <property type="evidence" value="ECO:0007669"/>
    <property type="project" value="InterPro"/>
</dbReference>
<dbReference type="GeneID" id="108711836"/>
<dbReference type="Gene3D" id="2.80.10.50">
    <property type="match status" value="1"/>
</dbReference>
<accession>A0A1L8H4D5</accession>
<dbReference type="GO" id="GO:0005737">
    <property type="term" value="C:cytoplasm"/>
    <property type="evidence" value="ECO:0000318"/>
    <property type="project" value="GO_Central"/>
</dbReference>
<dbReference type="GO" id="GO:0005634">
    <property type="term" value="C:nucleus"/>
    <property type="evidence" value="ECO:0000318"/>
    <property type="project" value="GO_Central"/>
</dbReference>
<dbReference type="InterPro" id="IPR002209">
    <property type="entry name" value="Fibroblast_GF_fam"/>
</dbReference>
<protein>
    <recommendedName>
        <fullName evidence="2">Fibroblast growth factor</fullName>
        <shortName evidence="2">FGF</shortName>
    </recommendedName>
</protein>
<evidence type="ECO:0000313" key="3">
    <source>
        <dbReference type="Proteomes" id="UP000186698"/>
    </source>
</evidence>